<reference evidence="4" key="1">
    <citation type="journal article" date="2009" name="BMC Genomics">
        <title>The complete genome sequence of Staphylothermus marinus reveals differences in sulfur metabolism among heterotrophic Crenarchaeota.</title>
        <authorList>
            <person name="Anderson I.J."/>
            <person name="Dharmarajan L."/>
            <person name="Rodriguez J."/>
            <person name="Hooper S."/>
            <person name="Porat I."/>
            <person name="Ulrich L.E."/>
            <person name="Elkins J.G."/>
            <person name="Mavromatis K."/>
            <person name="Sun H."/>
            <person name="Land M."/>
            <person name="Lapidus A."/>
            <person name="Lucas S."/>
            <person name="Barry K."/>
            <person name="Huber H."/>
            <person name="Zhulin I.B."/>
            <person name="Whitman W.B."/>
            <person name="Mukhopadhyay B."/>
            <person name="Woese C."/>
            <person name="Bristow J."/>
            <person name="Kyrpides N."/>
        </authorList>
    </citation>
    <scope>NUCLEOTIDE SEQUENCE [LARGE SCALE GENOMIC DNA]</scope>
    <source>
        <strain evidence="4">ATCC 43588 / DSM 3639 / JCM 9404 / F1</strain>
    </source>
</reference>
<evidence type="ECO:0000313" key="3">
    <source>
        <dbReference type="EMBL" id="ABN70089.1"/>
    </source>
</evidence>
<dbReference type="eggNOG" id="arCOG01120">
    <property type="taxonomic scope" value="Archaea"/>
</dbReference>
<dbReference type="InterPro" id="IPR007527">
    <property type="entry name" value="Znf_SWIM"/>
</dbReference>
<keyword evidence="1" id="KW-0862">Zinc</keyword>
<feature type="domain" description="SWIM-type" evidence="2">
    <location>
        <begin position="45"/>
        <end position="94"/>
    </location>
</feature>
<dbReference type="GO" id="GO:0008270">
    <property type="term" value="F:zinc ion binding"/>
    <property type="evidence" value="ECO:0007669"/>
    <property type="project" value="UniProtKB-KW"/>
</dbReference>
<keyword evidence="4" id="KW-1185">Reference proteome</keyword>
<evidence type="ECO:0000259" key="2">
    <source>
        <dbReference type="PROSITE" id="PS50966"/>
    </source>
</evidence>
<evidence type="ECO:0000256" key="1">
    <source>
        <dbReference type="PROSITE-ProRule" id="PRU00325"/>
    </source>
</evidence>
<evidence type="ECO:0000313" key="4">
    <source>
        <dbReference type="Proteomes" id="UP000000254"/>
    </source>
</evidence>
<proteinExistence type="predicted"/>
<keyword evidence="1" id="KW-0479">Metal-binding</keyword>
<protein>
    <recommendedName>
        <fullName evidence="2">SWIM-type domain-containing protein</fullName>
    </recommendedName>
</protein>
<dbReference type="AlphaFoldDB" id="A3DN79"/>
<gene>
    <name evidence="3" type="ordered locus">Smar_0991</name>
</gene>
<dbReference type="HOGENOM" id="CLU_157723_0_0_2"/>
<organism evidence="3 4">
    <name type="scientific">Staphylothermus marinus (strain ATCC 43588 / DSM 3639 / JCM 9404 / F1)</name>
    <dbReference type="NCBI Taxonomy" id="399550"/>
    <lineage>
        <taxon>Archaea</taxon>
        <taxon>Thermoproteota</taxon>
        <taxon>Thermoprotei</taxon>
        <taxon>Desulfurococcales</taxon>
        <taxon>Desulfurococcaceae</taxon>
        <taxon>Staphylothermus</taxon>
    </lineage>
</organism>
<dbReference type="GeneID" id="4907924"/>
<dbReference type="EMBL" id="CP000575">
    <property type="protein sequence ID" value="ABN70089.1"/>
    <property type="molecule type" value="Genomic_DNA"/>
</dbReference>
<dbReference type="RefSeq" id="WP_011839280.1">
    <property type="nucleotide sequence ID" value="NC_009033.1"/>
</dbReference>
<accession>A3DN79</accession>
<dbReference type="STRING" id="399550.Smar_0991"/>
<reference evidence="3 4" key="2">
    <citation type="journal article" date="2009" name="Stand. Genomic Sci.">
        <title>Complete genome sequence of Staphylothermus marinus Stetter and Fiala 1986 type strain F1.</title>
        <authorList>
            <person name="Anderson I.J."/>
            <person name="Sun H."/>
            <person name="Lapidus A."/>
            <person name="Copeland A."/>
            <person name="Glavina Del Rio T."/>
            <person name="Tice H."/>
            <person name="Dalin E."/>
            <person name="Lucas S."/>
            <person name="Barry K."/>
            <person name="Land M."/>
            <person name="Richardson P."/>
            <person name="Huber H."/>
            <person name="Kyrpides N.C."/>
        </authorList>
    </citation>
    <scope>NUCLEOTIDE SEQUENCE [LARGE SCALE GENOMIC DNA]</scope>
    <source>
        <strain evidence="4">ATCC 43588 / DSM 3639 / JCM 9404 / F1</strain>
    </source>
</reference>
<dbReference type="OrthoDB" id="31559at2157"/>
<dbReference type="PROSITE" id="PS50966">
    <property type="entry name" value="ZF_SWIM"/>
    <property type="match status" value="1"/>
</dbReference>
<name>A3DN79_STAMF</name>
<keyword evidence="1" id="KW-0863">Zinc-finger</keyword>
<dbReference type="KEGG" id="smr:Smar_0991"/>
<dbReference type="Proteomes" id="UP000000254">
    <property type="component" value="Chromosome"/>
</dbReference>
<sequence>MSVEETMNYVLKIPWHDIERNLISRVQLKKIIKLRIILDKREINYPIYFYVGEKRDHVMIPYVFCSCKNFTIRVMSKKKKPSCKHLIMLRLALDKSMYREIYIDDLTLLKKIINEIIRIGLSPTLRKLLYISRNRRYERGRTDGA</sequence>